<dbReference type="Gene3D" id="3.80.10.10">
    <property type="entry name" value="Ribonuclease Inhibitor"/>
    <property type="match status" value="1"/>
</dbReference>
<dbReference type="InterPro" id="IPR001611">
    <property type="entry name" value="Leu-rich_rpt"/>
</dbReference>
<feature type="chain" id="PRO_5036997032" evidence="3">
    <location>
        <begin position="21"/>
        <end position="435"/>
    </location>
</feature>
<organism evidence="4 5">
    <name type="scientific">Romanomermis culicivorax</name>
    <name type="common">Nematode worm</name>
    <dbReference type="NCBI Taxonomy" id="13658"/>
    <lineage>
        <taxon>Eukaryota</taxon>
        <taxon>Metazoa</taxon>
        <taxon>Ecdysozoa</taxon>
        <taxon>Nematoda</taxon>
        <taxon>Enoplea</taxon>
        <taxon>Dorylaimia</taxon>
        <taxon>Mermithida</taxon>
        <taxon>Mermithoidea</taxon>
        <taxon>Mermithidae</taxon>
        <taxon>Romanomermis</taxon>
    </lineage>
</organism>
<dbReference type="PRINTS" id="PR00019">
    <property type="entry name" value="LEURICHRPT"/>
</dbReference>
<dbReference type="WBParaSite" id="nRc.2.0.1.t12587-RA">
    <property type="protein sequence ID" value="nRc.2.0.1.t12587-RA"/>
    <property type="gene ID" value="nRc.2.0.1.g12587"/>
</dbReference>
<dbReference type="Pfam" id="PF13855">
    <property type="entry name" value="LRR_8"/>
    <property type="match status" value="1"/>
</dbReference>
<dbReference type="SUPFAM" id="SSF52058">
    <property type="entry name" value="L domain-like"/>
    <property type="match status" value="1"/>
</dbReference>
<evidence type="ECO:0000256" key="1">
    <source>
        <dbReference type="ARBA" id="ARBA00022614"/>
    </source>
</evidence>
<dbReference type="PANTHER" id="PTHR24366">
    <property type="entry name" value="IG(IMMUNOGLOBULIN) AND LRR(LEUCINE RICH REPEAT) DOMAINS"/>
    <property type="match status" value="1"/>
</dbReference>
<evidence type="ECO:0000313" key="4">
    <source>
        <dbReference type="Proteomes" id="UP000887565"/>
    </source>
</evidence>
<dbReference type="AlphaFoldDB" id="A0A915IFA2"/>
<evidence type="ECO:0000256" key="2">
    <source>
        <dbReference type="ARBA" id="ARBA00022737"/>
    </source>
</evidence>
<feature type="signal peptide" evidence="3">
    <location>
        <begin position="1"/>
        <end position="20"/>
    </location>
</feature>
<dbReference type="InterPro" id="IPR032675">
    <property type="entry name" value="LRR_dom_sf"/>
</dbReference>
<keyword evidence="1" id="KW-0433">Leucine-rich repeat</keyword>
<keyword evidence="3" id="KW-0732">Signal</keyword>
<keyword evidence="2" id="KW-0677">Repeat</keyword>
<sequence>MQILLIAVFYPLWSTTMVASQTCPENLRPICTRKCSFLDGFLDLDCSPAQDLRELIKQLRSTNKPIRSLRMGDNANFVELPGKVFDTLKIKKLDLSSNGLTGISPRAFMGLEDSLTDLNLAANKLTSIPDVANLRLLESLDISGNQLTGGEVKHDLFAHNPKLHVVKIDPDKAIYLLQDKADKVSDFLPPAAPAPVAQVPSQQVVAAPPKIVDPTNSLNNPMNTLIFTSLLSDLLRNLPSIISGLQALQAISLRNNDGSAAPAPLFPNLLAAPVDKSLATQLDAAKITPDFVRDVMANGAKIPGVPPDVTAALTQKYLQEMVKGNGQAAAQLIPSPATPMMRGPTVATPEAAPVVAPATPDKANVSSASTGGFSALVRQFTDLLANPNAPLPPLDSLPADLVSKVLSGGLIPGNKVQNKNSETCFEALTIDLCLR</sequence>
<accession>A0A915IFA2</accession>
<reference evidence="5" key="1">
    <citation type="submission" date="2022-11" db="UniProtKB">
        <authorList>
            <consortium name="WormBaseParasite"/>
        </authorList>
    </citation>
    <scope>IDENTIFICATION</scope>
</reference>
<name>A0A915IFA2_ROMCU</name>
<proteinExistence type="predicted"/>
<evidence type="ECO:0000256" key="3">
    <source>
        <dbReference type="SAM" id="SignalP"/>
    </source>
</evidence>
<protein>
    <submittedName>
        <fullName evidence="5">Uncharacterized protein</fullName>
    </submittedName>
</protein>
<dbReference type="Proteomes" id="UP000887565">
    <property type="component" value="Unplaced"/>
</dbReference>
<evidence type="ECO:0000313" key="5">
    <source>
        <dbReference type="WBParaSite" id="nRc.2.0.1.t12587-RA"/>
    </source>
</evidence>
<keyword evidence="4" id="KW-1185">Reference proteome</keyword>
<dbReference type="PROSITE" id="PS51450">
    <property type="entry name" value="LRR"/>
    <property type="match status" value="1"/>
</dbReference>